<dbReference type="Proteomes" id="UP000325577">
    <property type="component" value="Linkage Group LG12"/>
</dbReference>
<evidence type="ECO:0000256" key="7">
    <source>
        <dbReference type="SAM" id="Coils"/>
    </source>
</evidence>
<comment type="similarity">
    <text evidence="1">Belongs to the disease resistance NB-LRR family.</text>
</comment>
<dbReference type="GO" id="GO:0005524">
    <property type="term" value="F:ATP binding"/>
    <property type="evidence" value="ECO:0007669"/>
    <property type="project" value="UniProtKB-KW"/>
</dbReference>
<dbReference type="Gene3D" id="3.80.10.10">
    <property type="entry name" value="Ribonuclease Inhibitor"/>
    <property type="match status" value="1"/>
</dbReference>
<feature type="coiled-coil region" evidence="7">
    <location>
        <begin position="90"/>
        <end position="124"/>
    </location>
</feature>
<keyword evidence="2" id="KW-0433">Leucine-rich repeat</keyword>
<dbReference type="InterPro" id="IPR002182">
    <property type="entry name" value="NB-ARC"/>
</dbReference>
<keyword evidence="4" id="KW-0547">Nucleotide-binding</keyword>
<dbReference type="FunFam" id="1.10.10.10:FF:000322">
    <property type="entry name" value="Probable disease resistance protein At1g63360"/>
    <property type="match status" value="1"/>
</dbReference>
<dbReference type="InterPro" id="IPR050905">
    <property type="entry name" value="Plant_NBS-LRR"/>
</dbReference>
<dbReference type="GO" id="GO:0043531">
    <property type="term" value="F:ADP binding"/>
    <property type="evidence" value="ECO:0007669"/>
    <property type="project" value="InterPro"/>
</dbReference>
<keyword evidence="3" id="KW-0677">Repeat</keyword>
<dbReference type="InterPro" id="IPR042197">
    <property type="entry name" value="Apaf_helical"/>
</dbReference>
<evidence type="ECO:0000256" key="5">
    <source>
        <dbReference type="ARBA" id="ARBA00022821"/>
    </source>
</evidence>
<dbReference type="InterPro" id="IPR036388">
    <property type="entry name" value="WH-like_DNA-bd_sf"/>
</dbReference>
<dbReference type="EMBL" id="CM018035">
    <property type="protein sequence ID" value="KAA8542761.1"/>
    <property type="molecule type" value="Genomic_DNA"/>
</dbReference>
<dbReference type="FunFam" id="1.10.8.430:FF:000003">
    <property type="entry name" value="Probable disease resistance protein At5g66910"/>
    <property type="match status" value="1"/>
</dbReference>
<dbReference type="InterPro" id="IPR058922">
    <property type="entry name" value="WHD_DRP"/>
</dbReference>
<protein>
    <recommendedName>
        <fullName evidence="8">AAA+ ATPase domain-containing protein</fullName>
    </recommendedName>
</protein>
<evidence type="ECO:0000256" key="2">
    <source>
        <dbReference type="ARBA" id="ARBA00022614"/>
    </source>
</evidence>
<keyword evidence="5" id="KW-0611">Plant defense</keyword>
<dbReference type="Pfam" id="PF00931">
    <property type="entry name" value="NB-ARC"/>
    <property type="match status" value="1"/>
</dbReference>
<proteinExistence type="inferred from homology"/>
<dbReference type="PRINTS" id="PR00364">
    <property type="entry name" value="DISEASERSIST"/>
</dbReference>
<dbReference type="Gene3D" id="1.10.10.10">
    <property type="entry name" value="Winged helix-like DNA-binding domain superfamily/Winged helix DNA-binding domain"/>
    <property type="match status" value="1"/>
</dbReference>
<keyword evidence="6" id="KW-0067">ATP-binding</keyword>
<dbReference type="Pfam" id="PF13855">
    <property type="entry name" value="LRR_8"/>
    <property type="match status" value="1"/>
</dbReference>
<dbReference type="PANTHER" id="PTHR33463">
    <property type="entry name" value="NB-ARC DOMAIN-CONTAINING PROTEIN-RELATED"/>
    <property type="match status" value="1"/>
</dbReference>
<evidence type="ECO:0000259" key="8">
    <source>
        <dbReference type="SMART" id="SM00382"/>
    </source>
</evidence>
<dbReference type="OrthoDB" id="1926275at2759"/>
<dbReference type="FunFam" id="3.40.50.300:FF:001091">
    <property type="entry name" value="Probable disease resistance protein At1g61300"/>
    <property type="match status" value="1"/>
</dbReference>
<feature type="domain" description="AAA+ ATPase" evidence="8">
    <location>
        <begin position="237"/>
        <end position="378"/>
    </location>
</feature>
<dbReference type="SMART" id="SM00382">
    <property type="entry name" value="AAA"/>
    <property type="match status" value="1"/>
</dbReference>
<gene>
    <name evidence="9" type="ORF">F0562_023913</name>
</gene>
<evidence type="ECO:0000313" key="10">
    <source>
        <dbReference type="Proteomes" id="UP000325577"/>
    </source>
</evidence>
<dbReference type="SUPFAM" id="SSF52058">
    <property type="entry name" value="L domain-like"/>
    <property type="match status" value="1"/>
</dbReference>
<evidence type="ECO:0000256" key="6">
    <source>
        <dbReference type="ARBA" id="ARBA00022840"/>
    </source>
</evidence>
<dbReference type="Pfam" id="PF23559">
    <property type="entry name" value="WHD_DRP"/>
    <property type="match status" value="1"/>
</dbReference>
<dbReference type="Gene3D" id="1.10.8.430">
    <property type="entry name" value="Helical domain of apoptotic protease-activating factors"/>
    <property type="match status" value="1"/>
</dbReference>
<dbReference type="InterPro" id="IPR027417">
    <property type="entry name" value="P-loop_NTPase"/>
</dbReference>
<evidence type="ECO:0000256" key="4">
    <source>
        <dbReference type="ARBA" id="ARBA00022741"/>
    </source>
</evidence>
<dbReference type="InterPro" id="IPR003593">
    <property type="entry name" value="AAA+_ATPase"/>
</dbReference>
<keyword evidence="10" id="KW-1185">Reference proteome</keyword>
<dbReference type="InterPro" id="IPR001611">
    <property type="entry name" value="Leu-rich_rpt"/>
</dbReference>
<name>A0A5J5BNM0_9ASTE</name>
<accession>A0A5J5BNM0</accession>
<dbReference type="AlphaFoldDB" id="A0A5J5BNM0"/>
<evidence type="ECO:0000256" key="3">
    <source>
        <dbReference type="ARBA" id="ARBA00022737"/>
    </source>
</evidence>
<evidence type="ECO:0000313" key="9">
    <source>
        <dbReference type="EMBL" id="KAA8542761.1"/>
    </source>
</evidence>
<dbReference type="InterPro" id="IPR057135">
    <property type="entry name" value="At4g27190-like_LRR"/>
</dbReference>
<dbReference type="Pfam" id="PF23247">
    <property type="entry name" value="LRR_RPS2"/>
    <property type="match status" value="1"/>
</dbReference>
<evidence type="ECO:0000256" key="1">
    <source>
        <dbReference type="ARBA" id="ARBA00008894"/>
    </source>
</evidence>
<dbReference type="Gene3D" id="3.40.50.300">
    <property type="entry name" value="P-loop containing nucleotide triphosphate hydrolases"/>
    <property type="match status" value="1"/>
</dbReference>
<dbReference type="PANTHER" id="PTHR33463:SF187">
    <property type="entry name" value="AND NB-ARC DOMAIN DISEASE RESISTANCE PROTEIN, PUTATIVE-RELATED"/>
    <property type="match status" value="1"/>
</dbReference>
<organism evidence="9 10">
    <name type="scientific">Nyssa sinensis</name>
    <dbReference type="NCBI Taxonomy" id="561372"/>
    <lineage>
        <taxon>Eukaryota</taxon>
        <taxon>Viridiplantae</taxon>
        <taxon>Streptophyta</taxon>
        <taxon>Embryophyta</taxon>
        <taxon>Tracheophyta</taxon>
        <taxon>Spermatophyta</taxon>
        <taxon>Magnoliopsida</taxon>
        <taxon>eudicotyledons</taxon>
        <taxon>Gunneridae</taxon>
        <taxon>Pentapetalae</taxon>
        <taxon>asterids</taxon>
        <taxon>Cornales</taxon>
        <taxon>Nyssaceae</taxon>
        <taxon>Nyssa</taxon>
    </lineage>
</organism>
<dbReference type="InterPro" id="IPR032675">
    <property type="entry name" value="LRR_dom_sf"/>
</dbReference>
<keyword evidence="7" id="KW-0175">Coiled coil</keyword>
<reference evidence="9 10" key="1">
    <citation type="submission" date="2019-09" db="EMBL/GenBank/DDBJ databases">
        <title>A chromosome-level genome assembly of the Chinese tupelo Nyssa sinensis.</title>
        <authorList>
            <person name="Yang X."/>
            <person name="Kang M."/>
            <person name="Yang Y."/>
            <person name="Xiong H."/>
            <person name="Wang M."/>
            <person name="Zhang Z."/>
            <person name="Wang Z."/>
            <person name="Wu H."/>
            <person name="Ma T."/>
            <person name="Liu J."/>
            <person name="Xi Z."/>
        </authorList>
    </citation>
    <scope>NUCLEOTIDE SEQUENCE [LARGE SCALE GENOMIC DNA]</scope>
    <source>
        <strain evidence="9">J267</strain>
        <tissue evidence="9">Leaf</tissue>
    </source>
</reference>
<sequence>MLIESTTVIKTCSRLWRWPLCDLISISTRSILWSRIIEHCRHPKLSEIAGSLSVLVLLFWEKSRRFSSEISCLCSANVLKDSVHQQCKYLKNPKAKLEELRKKIKELNALMEDVNTKLNLARREHGKEPKAQVRVWLENVQKFDTHQVLDLVEKSRQEKRCLYGCFPNYYSRLKLGEFIDNKINDVIELLQKGQFLDDSLAEFSLEMGNTLPTTKMVSNLTTERTLKEIWNYILADKVGRIGVYGKGGVGKTTIMKEIYNRLIEAKKNGKRFGNVVWVTVSKELDIHKLQEDIAQGIGLELSKEHDIVRRAGKVFDSLRERKRFVLILDDLWKQFSLEDIGIPIPTKDNGCKLIFTTRSLHVCRHMETEKQVEVKALSDKESWDIFVEKVGSSVLVDQKIQKLAKEVAKECGGLPLALVTIGRALRNVNQEKDWQNALASLKGSGTNVEGMENKVFSQLRFSYDALKDHTTRLCFLYSALYPEAHQIKAKELIEYWMWDGPLGNVGRIKAQIWKGEMILKDLIDLCLIENASENGGIEYVKMHDLIRDMAIDIMKTRPCCMIQAGVGLDYPPLEEEWVEDVERISLMYNNLKFLQGNPKCPNLSSLLLQHNSISENISHSFFSHMYNLKVLDLSFTDISFLPNSISDLRNLRALLLSWCQKLTILPSLVKLQALRVLDLSYTIVKELPEGMEMLNNLRRLNVSHAHQLRVFPARLLTKLTLLEELLMHCCWDLYGLVFVEELINSRPIVVLEVGFDNTEVFDNYVKFGHWNNLQSFKFCVSGSYKSYLGKKDVEIYGNFLLDGAPILLPETTTGLQLWECHDINRLSMCISSAMELGICRVRSCFKMECVIFNGENNLNNLEILELSNLINLRTICNGVLVPGIFSRLKIMDVNNCESLTSLLTPELCQCLENLEQLFVGECPQMNVIIEDEAMAQNCEGSLNIAPTIYFPKLRRLKLNNLVELKGFYSGEIVCDSIRTINIKQCEGLKRLLIKFLVKYEQITPQVLTIEGEKEWWDSLELDNPQAKTILQQTAEFNWSS</sequence>
<dbReference type="SUPFAM" id="SSF52540">
    <property type="entry name" value="P-loop containing nucleoside triphosphate hydrolases"/>
    <property type="match status" value="1"/>
</dbReference>
<dbReference type="GO" id="GO:0051607">
    <property type="term" value="P:defense response to virus"/>
    <property type="evidence" value="ECO:0007669"/>
    <property type="project" value="UniProtKB-ARBA"/>
</dbReference>